<dbReference type="OrthoDB" id="1304316at2759"/>
<evidence type="ECO:0000256" key="2">
    <source>
        <dbReference type="ARBA" id="ARBA00009937"/>
    </source>
</evidence>
<proteinExistence type="inferred from homology"/>
<comment type="subcellular location">
    <subcellularLocation>
        <location evidence="1">Nucleus</location>
    </subcellularLocation>
</comment>
<feature type="compositionally biased region" description="Basic and acidic residues" evidence="4">
    <location>
        <begin position="122"/>
        <end position="136"/>
    </location>
</feature>
<gene>
    <name evidence="5" type="ORF">HRI_000335600</name>
</gene>
<name>A0A9W7LJ20_HIBTR</name>
<dbReference type="PANTHER" id="PTHR33669:SF14">
    <property type="entry name" value="NRR REPRESSOR HOMOLOG 3"/>
    <property type="match status" value="1"/>
</dbReference>
<dbReference type="Pfam" id="PF15699">
    <property type="entry name" value="NPR1_interact"/>
    <property type="match status" value="1"/>
</dbReference>
<sequence length="142" mass="15883">MKSSASTTANNKRKISHDDEEENENMEKFYALIKNIREVRDRLIANNSSSSATATATATIKNTAAAADDEGKNKRQKLEEDQEMQAVAWNPAFQREDFVDEADNKAKEPRMSLAGTSQSKAGSDRDDRKEEVKEELDLTLSL</sequence>
<evidence type="ECO:0000313" key="6">
    <source>
        <dbReference type="Proteomes" id="UP001165190"/>
    </source>
</evidence>
<feature type="region of interest" description="Disordered" evidence="4">
    <location>
        <begin position="46"/>
        <end position="142"/>
    </location>
</feature>
<comment type="caution">
    <text evidence="5">The sequence shown here is derived from an EMBL/GenBank/DDBJ whole genome shotgun (WGS) entry which is preliminary data.</text>
</comment>
<evidence type="ECO:0000256" key="3">
    <source>
        <dbReference type="ARBA" id="ARBA00023242"/>
    </source>
</evidence>
<evidence type="ECO:0000256" key="4">
    <source>
        <dbReference type="SAM" id="MobiDB-lite"/>
    </source>
</evidence>
<dbReference type="GO" id="GO:0010112">
    <property type="term" value="P:regulation of systemic acquired resistance"/>
    <property type="evidence" value="ECO:0007669"/>
    <property type="project" value="InterPro"/>
</dbReference>
<feature type="compositionally biased region" description="Low complexity" evidence="4">
    <location>
        <begin position="46"/>
        <end position="66"/>
    </location>
</feature>
<feature type="compositionally biased region" description="Basic and acidic residues" evidence="4">
    <location>
        <begin position="94"/>
        <end position="110"/>
    </location>
</feature>
<feature type="compositionally biased region" description="Polar residues" evidence="4">
    <location>
        <begin position="1"/>
        <end position="10"/>
    </location>
</feature>
<reference evidence="5" key="1">
    <citation type="submission" date="2023-05" db="EMBL/GenBank/DDBJ databases">
        <title>Genome and transcriptome analyses reveal genes involved in the formation of fine ridges on petal epidermal cells in Hibiscus trionum.</title>
        <authorList>
            <person name="Koshimizu S."/>
            <person name="Masuda S."/>
            <person name="Ishii T."/>
            <person name="Shirasu K."/>
            <person name="Hoshino A."/>
            <person name="Arita M."/>
        </authorList>
    </citation>
    <scope>NUCLEOTIDE SEQUENCE</scope>
    <source>
        <strain evidence="5">Hamamatsu line</strain>
    </source>
</reference>
<accession>A0A9W7LJ20</accession>
<evidence type="ECO:0008006" key="7">
    <source>
        <dbReference type="Google" id="ProtNLM"/>
    </source>
</evidence>
<dbReference type="AlphaFoldDB" id="A0A9W7LJ20"/>
<keyword evidence="3" id="KW-0539">Nucleus</keyword>
<protein>
    <recommendedName>
        <fullName evidence="7">Protein NIM1-INTERACTING 1</fullName>
    </recommendedName>
</protein>
<feature type="region of interest" description="Disordered" evidence="4">
    <location>
        <begin position="1"/>
        <end position="25"/>
    </location>
</feature>
<dbReference type="EMBL" id="BSYR01000004">
    <property type="protein sequence ID" value="GMI66663.1"/>
    <property type="molecule type" value="Genomic_DNA"/>
</dbReference>
<dbReference type="PANTHER" id="PTHR33669">
    <property type="entry name" value="PROTEIN NEGATIVE REGULATOR OF RESISTANCE"/>
    <property type="match status" value="1"/>
</dbReference>
<dbReference type="Proteomes" id="UP001165190">
    <property type="component" value="Unassembled WGS sequence"/>
</dbReference>
<organism evidence="5 6">
    <name type="scientific">Hibiscus trionum</name>
    <name type="common">Flower of an hour</name>
    <dbReference type="NCBI Taxonomy" id="183268"/>
    <lineage>
        <taxon>Eukaryota</taxon>
        <taxon>Viridiplantae</taxon>
        <taxon>Streptophyta</taxon>
        <taxon>Embryophyta</taxon>
        <taxon>Tracheophyta</taxon>
        <taxon>Spermatophyta</taxon>
        <taxon>Magnoliopsida</taxon>
        <taxon>eudicotyledons</taxon>
        <taxon>Gunneridae</taxon>
        <taxon>Pentapetalae</taxon>
        <taxon>rosids</taxon>
        <taxon>malvids</taxon>
        <taxon>Malvales</taxon>
        <taxon>Malvaceae</taxon>
        <taxon>Malvoideae</taxon>
        <taxon>Hibiscus</taxon>
    </lineage>
</organism>
<dbReference type="GO" id="GO:0005634">
    <property type="term" value="C:nucleus"/>
    <property type="evidence" value="ECO:0007669"/>
    <property type="project" value="UniProtKB-SubCell"/>
</dbReference>
<keyword evidence="6" id="KW-1185">Reference proteome</keyword>
<feature type="compositionally biased region" description="Basic and acidic residues" evidence="4">
    <location>
        <begin position="69"/>
        <end position="79"/>
    </location>
</feature>
<evidence type="ECO:0000256" key="1">
    <source>
        <dbReference type="ARBA" id="ARBA00004123"/>
    </source>
</evidence>
<comment type="similarity">
    <text evidence="2">Belongs to the NPR1-interactor family.</text>
</comment>
<evidence type="ECO:0000313" key="5">
    <source>
        <dbReference type="EMBL" id="GMI66663.1"/>
    </source>
</evidence>
<dbReference type="InterPro" id="IPR031425">
    <property type="entry name" value="NPR1/NH1-interacting"/>
</dbReference>